<sequence length="154" mass="17685">MSLRQSQQQQPQQQQQQQKQQLPRHHQQQHQPQHMPTLSLGSPLNTSPFNNSASHLQPAHRTSGNASISMPNSHQNQNLERSYTPPSVLHQPRQCGISYSSDIVPSHSNHGLQQHGLPQIHQNQHPNQHQPQPRLHSRQSSRTHHRAYSQDSRQ</sequence>
<dbReference type="STRING" id="1658172.A0A1B7NX65"/>
<feature type="region of interest" description="Disordered" evidence="1">
    <location>
        <begin position="1"/>
        <end position="154"/>
    </location>
</feature>
<feature type="compositionally biased region" description="Basic residues" evidence="1">
    <location>
        <begin position="135"/>
        <end position="147"/>
    </location>
</feature>
<evidence type="ECO:0000256" key="1">
    <source>
        <dbReference type="SAM" id="MobiDB-lite"/>
    </source>
</evidence>
<dbReference type="AlphaFoldDB" id="A0A1B7NX65"/>
<organism evidence="2 3">
    <name type="scientific">Emergomyces africanus</name>
    <dbReference type="NCBI Taxonomy" id="1955775"/>
    <lineage>
        <taxon>Eukaryota</taxon>
        <taxon>Fungi</taxon>
        <taxon>Dikarya</taxon>
        <taxon>Ascomycota</taxon>
        <taxon>Pezizomycotina</taxon>
        <taxon>Eurotiomycetes</taxon>
        <taxon>Eurotiomycetidae</taxon>
        <taxon>Onygenales</taxon>
        <taxon>Ajellomycetaceae</taxon>
        <taxon>Emergomyces</taxon>
    </lineage>
</organism>
<dbReference type="EMBL" id="LGUA01000491">
    <property type="protein sequence ID" value="OAX81359.1"/>
    <property type="molecule type" value="Genomic_DNA"/>
</dbReference>
<feature type="compositionally biased region" description="Polar residues" evidence="1">
    <location>
        <begin position="97"/>
        <end position="112"/>
    </location>
</feature>
<evidence type="ECO:0000313" key="2">
    <source>
        <dbReference type="EMBL" id="OAX81359.1"/>
    </source>
</evidence>
<evidence type="ECO:0000313" key="3">
    <source>
        <dbReference type="Proteomes" id="UP000091918"/>
    </source>
</evidence>
<gene>
    <name evidence="2" type="ORF">ACJ72_04299</name>
</gene>
<dbReference type="Proteomes" id="UP000091918">
    <property type="component" value="Unassembled WGS sequence"/>
</dbReference>
<comment type="caution">
    <text evidence="2">The sequence shown here is derived from an EMBL/GenBank/DDBJ whole genome shotgun (WGS) entry which is preliminary data.</text>
</comment>
<keyword evidence="3" id="KW-1185">Reference proteome</keyword>
<feature type="compositionally biased region" description="Low complexity" evidence="1">
    <location>
        <begin position="118"/>
        <end position="133"/>
    </location>
</feature>
<reference evidence="2 3" key="1">
    <citation type="submission" date="2015-07" db="EMBL/GenBank/DDBJ databases">
        <title>Emmonsia species relationships and genome sequence.</title>
        <authorList>
            <person name="Cuomo C.A."/>
            <person name="Schwartz I.S."/>
            <person name="Kenyon C."/>
            <person name="de Hoog G.S."/>
            <person name="Govender N.P."/>
            <person name="Botha A."/>
            <person name="Moreno L."/>
            <person name="de Vries M."/>
            <person name="Munoz J.F."/>
            <person name="Stielow J.B."/>
        </authorList>
    </citation>
    <scope>NUCLEOTIDE SEQUENCE [LARGE SCALE GENOMIC DNA]</scope>
    <source>
        <strain evidence="2 3">CBS 136260</strain>
    </source>
</reference>
<feature type="compositionally biased region" description="Polar residues" evidence="1">
    <location>
        <begin position="39"/>
        <end position="85"/>
    </location>
</feature>
<name>A0A1B7NX65_9EURO</name>
<accession>A0A1B7NX65</accession>
<proteinExistence type="predicted"/>
<feature type="compositionally biased region" description="Low complexity" evidence="1">
    <location>
        <begin position="1"/>
        <end position="21"/>
    </location>
</feature>
<protein>
    <submittedName>
        <fullName evidence="2">Uncharacterized protein</fullName>
    </submittedName>
</protein>